<feature type="non-terminal residue" evidence="2">
    <location>
        <position position="1"/>
    </location>
</feature>
<keyword evidence="3" id="KW-1185">Reference proteome</keyword>
<accession>A0A074ZIQ0</accession>
<evidence type="ECO:0000313" key="3">
    <source>
        <dbReference type="Proteomes" id="UP000054324"/>
    </source>
</evidence>
<dbReference type="EMBL" id="KL596860">
    <property type="protein sequence ID" value="KER23200.1"/>
    <property type="molecule type" value="Genomic_DNA"/>
</dbReference>
<reference evidence="2 3" key="1">
    <citation type="submission" date="2013-11" db="EMBL/GenBank/DDBJ databases">
        <title>Opisthorchis viverrini - life in the bile duct.</title>
        <authorList>
            <person name="Young N.D."/>
            <person name="Nagarajan N."/>
            <person name="Lin S.J."/>
            <person name="Korhonen P.K."/>
            <person name="Jex A.R."/>
            <person name="Hall R.S."/>
            <person name="Safavi-Hemami H."/>
            <person name="Kaewkong W."/>
            <person name="Bertrand D."/>
            <person name="Gao S."/>
            <person name="Seet Q."/>
            <person name="Wongkham S."/>
            <person name="Teh B.T."/>
            <person name="Wongkham C."/>
            <person name="Intapan P.M."/>
            <person name="Maleewong W."/>
            <person name="Yang X."/>
            <person name="Hu M."/>
            <person name="Wang Z."/>
            <person name="Hofmann A."/>
            <person name="Sternberg P.W."/>
            <person name="Tan P."/>
            <person name="Wang J."/>
            <person name="Gasser R.B."/>
        </authorList>
    </citation>
    <scope>NUCLEOTIDE SEQUENCE [LARGE SCALE GENOMIC DNA]</scope>
</reference>
<dbReference type="CTD" id="20328852"/>
<feature type="region of interest" description="Disordered" evidence="1">
    <location>
        <begin position="20"/>
        <end position="39"/>
    </location>
</feature>
<evidence type="ECO:0000256" key="1">
    <source>
        <dbReference type="SAM" id="MobiDB-lite"/>
    </source>
</evidence>
<feature type="compositionally biased region" description="Polar residues" evidence="1">
    <location>
        <begin position="22"/>
        <end position="31"/>
    </location>
</feature>
<gene>
    <name evidence="2" type="ORF">T265_14686</name>
</gene>
<proteinExistence type="predicted"/>
<sequence length="395" mass="44512">SPGERWFNWLERKFINRKVRGSNPTSVSQLPMSRPGQPGSNPVLVLFSSRVAARQRKGVTAERFPIRRTQMNLSFKNTLKEVFTWNPVCVQVEHKIDGNAGTAPNLMCSKKGETGRTHDGNAGTAPNLMCSKKGETKALRQPMTGFAPLGAHQVGADPEFSLNLMFYLSTNCMKYTTLHASFVLMGDLPGPQLNLSWFNWLERKFINRKVRGSNPTSVSQLPMSRPGQPGSNPVLVLFSSRVAARQRKGVTAERFPIRRTQMNLSFKNTLKEVFTWNPDPSSHRNLLLVHRKIKALRQPMTGFAPLGAHQVGADPEFLLNLMFYLSTNCMKYTTLHASLVLMGDLPGPQLNLSFVNRNWIMRWPGAAHSVSYKHYETEMKLISRRASRETKLVCK</sequence>
<dbReference type="GeneID" id="20328852"/>
<feature type="non-terminal residue" evidence="2">
    <location>
        <position position="395"/>
    </location>
</feature>
<organism evidence="2 3">
    <name type="scientific">Opisthorchis viverrini</name>
    <name type="common">Southeast Asian liver fluke</name>
    <dbReference type="NCBI Taxonomy" id="6198"/>
    <lineage>
        <taxon>Eukaryota</taxon>
        <taxon>Metazoa</taxon>
        <taxon>Spiralia</taxon>
        <taxon>Lophotrochozoa</taxon>
        <taxon>Platyhelminthes</taxon>
        <taxon>Trematoda</taxon>
        <taxon>Digenea</taxon>
        <taxon>Opisthorchiida</taxon>
        <taxon>Opisthorchiata</taxon>
        <taxon>Opisthorchiidae</taxon>
        <taxon>Opisthorchis</taxon>
    </lineage>
</organism>
<dbReference type="RefSeq" id="XP_009173052.1">
    <property type="nucleotide sequence ID" value="XM_009174788.1"/>
</dbReference>
<dbReference type="KEGG" id="ovi:T265_14686"/>
<evidence type="ECO:0000313" key="2">
    <source>
        <dbReference type="EMBL" id="KER23200.1"/>
    </source>
</evidence>
<protein>
    <submittedName>
        <fullName evidence="2">Uncharacterized protein</fullName>
    </submittedName>
</protein>
<dbReference type="Proteomes" id="UP000054324">
    <property type="component" value="Unassembled WGS sequence"/>
</dbReference>
<name>A0A074ZIQ0_OPIVI</name>
<dbReference type="AlphaFoldDB" id="A0A074ZIQ0"/>